<dbReference type="InterPro" id="IPR000160">
    <property type="entry name" value="GGDEF_dom"/>
</dbReference>
<protein>
    <submittedName>
        <fullName evidence="6">EAL domain-containing protein</fullName>
    </submittedName>
</protein>
<dbReference type="InterPro" id="IPR029787">
    <property type="entry name" value="Nucleotide_cyclase"/>
</dbReference>
<evidence type="ECO:0000313" key="6">
    <source>
        <dbReference type="EMBL" id="MCG7940658.1"/>
    </source>
</evidence>
<dbReference type="InterPro" id="IPR035919">
    <property type="entry name" value="EAL_sf"/>
</dbReference>
<dbReference type="AlphaFoldDB" id="A0A9E4K8A5"/>
<gene>
    <name evidence="6" type="ORF">JAZ04_17630</name>
</gene>
<dbReference type="PANTHER" id="PTHR44757">
    <property type="entry name" value="DIGUANYLATE CYCLASE DGCP"/>
    <property type="match status" value="1"/>
</dbReference>
<dbReference type="Gene3D" id="3.30.70.270">
    <property type="match status" value="1"/>
</dbReference>
<accession>A0A9E4K8A5</accession>
<comment type="cofactor">
    <cofactor evidence="1">
        <name>Mg(2+)</name>
        <dbReference type="ChEBI" id="CHEBI:18420"/>
    </cofactor>
</comment>
<organism evidence="6 7">
    <name type="scientific">Candidatus Thiodiazotropha lotti</name>
    <dbReference type="NCBI Taxonomy" id="2792787"/>
    <lineage>
        <taxon>Bacteria</taxon>
        <taxon>Pseudomonadati</taxon>
        <taxon>Pseudomonadota</taxon>
        <taxon>Gammaproteobacteria</taxon>
        <taxon>Chromatiales</taxon>
        <taxon>Sedimenticolaceae</taxon>
        <taxon>Candidatus Thiodiazotropha</taxon>
    </lineage>
</organism>
<dbReference type="CDD" id="cd00130">
    <property type="entry name" value="PAS"/>
    <property type="match status" value="1"/>
</dbReference>
<dbReference type="SUPFAM" id="SSF141868">
    <property type="entry name" value="EAL domain-like"/>
    <property type="match status" value="1"/>
</dbReference>
<dbReference type="CDD" id="cd01949">
    <property type="entry name" value="GGDEF"/>
    <property type="match status" value="1"/>
</dbReference>
<reference evidence="6" key="1">
    <citation type="journal article" date="2021" name="Proc. Natl. Acad. Sci. U.S.A.">
        <title>Global biogeography of chemosynthetic symbionts reveals both localized and globally distributed symbiont groups. .</title>
        <authorList>
            <person name="Osvatic J.T."/>
            <person name="Wilkins L.G.E."/>
            <person name="Leibrecht L."/>
            <person name="Leray M."/>
            <person name="Zauner S."/>
            <person name="Polzin J."/>
            <person name="Camacho Y."/>
            <person name="Gros O."/>
            <person name="van Gils J.A."/>
            <person name="Eisen J.A."/>
            <person name="Petersen J.M."/>
            <person name="Yuen B."/>
        </authorList>
    </citation>
    <scope>NUCLEOTIDE SEQUENCE</scope>
    <source>
        <strain evidence="6">MAGL173</strain>
    </source>
</reference>
<dbReference type="PROSITE" id="PS50883">
    <property type="entry name" value="EAL"/>
    <property type="match status" value="1"/>
</dbReference>
<dbReference type="Gene3D" id="3.30.450.20">
    <property type="entry name" value="PAS domain"/>
    <property type="match status" value="1"/>
</dbReference>
<evidence type="ECO:0000259" key="5">
    <source>
        <dbReference type="PROSITE" id="PS50887"/>
    </source>
</evidence>
<feature type="domain" description="PAC" evidence="3">
    <location>
        <begin position="225"/>
        <end position="277"/>
    </location>
</feature>
<dbReference type="NCBIfam" id="TIGR00254">
    <property type="entry name" value="GGDEF"/>
    <property type="match status" value="1"/>
</dbReference>
<dbReference type="InterPro" id="IPR001633">
    <property type="entry name" value="EAL_dom"/>
</dbReference>
<sequence length="710" mass="79710">MRGKVSAATDPWSGLTEDEILHLREVIDACDVGLCLVDRNKRALIWNPWLADYLGNLPQFSEHATIESLIPALAGPRFDSMVHLAIALSQKQGVEASKKQTQLSRHLFSLENGQFLRVSVRPMVMHPGFCLVQINELAAEQKAPSLSGLGLTEHRTRAILSSVEDAVILVNAEGMVEFVNLAAESMTGFQSQRISGRPLAEVYQVYDEMTQSAPLLTLEQILADDSRQLVLVHREGLTIPIQQTITRLKGDDGQLEGFVLVFKDTSQSRKLAAQLNWQSTHDPVTRLYNRVEFDRRLSLLLDETQFEDEQHCLLFLDIDRFIIVNDNCGYAAGDELLRQLAALIKRSIRTSDLIARLGGDEFGILLSQCTLEVAERIAETIRQEVQAFRFAWEGKTFSQSLSIGMVPIDRHSESVEQILGHADIACLTAKEEGRNKIHIYDSVDSSAAKRHGETQWVTRIRTALEEDRFTLFVQPITSLNDEDGVQEHVEVLIRLLDEDENLIPPGAFIPAAERFGLMPAVDHWVVDQVARFITHNRDSCLNAGRRFFVNLSGHSVVDDEFLQWILLTIRERDIPAGMLCFEVTETAAISNLTSAEHFMRTLQRYGCEFALDDFGSGLSSFGYLKHLPVEYLKIDGAFVHDMLENAIDESMVEAINRIGHIMGLETIAEFVETEEILQRLEAIGVDYVQGYGVCRPFPIKRLLDATPAAE</sequence>
<feature type="domain" description="GGDEF" evidence="5">
    <location>
        <begin position="309"/>
        <end position="442"/>
    </location>
</feature>
<evidence type="ECO:0000313" key="7">
    <source>
        <dbReference type="Proteomes" id="UP000886687"/>
    </source>
</evidence>
<evidence type="ECO:0000259" key="2">
    <source>
        <dbReference type="PROSITE" id="PS50112"/>
    </source>
</evidence>
<dbReference type="FunFam" id="3.30.70.270:FF:000001">
    <property type="entry name" value="Diguanylate cyclase domain protein"/>
    <property type="match status" value="1"/>
</dbReference>
<dbReference type="PROSITE" id="PS50887">
    <property type="entry name" value="GGDEF"/>
    <property type="match status" value="1"/>
</dbReference>
<dbReference type="CDD" id="cd01948">
    <property type="entry name" value="EAL"/>
    <property type="match status" value="1"/>
</dbReference>
<name>A0A9E4K8A5_9GAMM</name>
<evidence type="ECO:0000259" key="4">
    <source>
        <dbReference type="PROSITE" id="PS50883"/>
    </source>
</evidence>
<dbReference type="InterPro" id="IPR052155">
    <property type="entry name" value="Biofilm_reg_signaling"/>
</dbReference>
<dbReference type="Pfam" id="PF00563">
    <property type="entry name" value="EAL"/>
    <property type="match status" value="1"/>
</dbReference>
<dbReference type="InterPro" id="IPR043128">
    <property type="entry name" value="Rev_trsase/Diguanyl_cyclase"/>
</dbReference>
<dbReference type="InterPro" id="IPR000014">
    <property type="entry name" value="PAS"/>
</dbReference>
<dbReference type="SUPFAM" id="SSF55073">
    <property type="entry name" value="Nucleotide cyclase"/>
    <property type="match status" value="1"/>
</dbReference>
<dbReference type="GO" id="GO:0003824">
    <property type="term" value="F:catalytic activity"/>
    <property type="evidence" value="ECO:0007669"/>
    <property type="project" value="UniProtKB-ARBA"/>
</dbReference>
<dbReference type="NCBIfam" id="TIGR00229">
    <property type="entry name" value="sensory_box"/>
    <property type="match status" value="1"/>
</dbReference>
<dbReference type="SMART" id="SM00091">
    <property type="entry name" value="PAS"/>
    <property type="match status" value="2"/>
</dbReference>
<dbReference type="SUPFAM" id="SSF55785">
    <property type="entry name" value="PYP-like sensor domain (PAS domain)"/>
    <property type="match status" value="1"/>
</dbReference>
<comment type="caution">
    <text evidence="6">The sequence shown here is derived from an EMBL/GenBank/DDBJ whole genome shotgun (WGS) entry which is preliminary data.</text>
</comment>
<dbReference type="Proteomes" id="UP000886687">
    <property type="component" value="Unassembled WGS sequence"/>
</dbReference>
<dbReference type="Pfam" id="PF00990">
    <property type="entry name" value="GGDEF"/>
    <property type="match status" value="1"/>
</dbReference>
<dbReference type="PANTHER" id="PTHR44757:SF4">
    <property type="entry name" value="DIGUANYLATE CYCLASE DGCE-RELATED"/>
    <property type="match status" value="1"/>
</dbReference>
<dbReference type="PROSITE" id="PS50113">
    <property type="entry name" value="PAC"/>
    <property type="match status" value="1"/>
</dbReference>
<dbReference type="SMART" id="SM00267">
    <property type="entry name" value="GGDEF"/>
    <property type="match status" value="1"/>
</dbReference>
<dbReference type="InterPro" id="IPR035965">
    <property type="entry name" value="PAS-like_dom_sf"/>
</dbReference>
<feature type="domain" description="PAS" evidence="2">
    <location>
        <begin position="152"/>
        <end position="225"/>
    </location>
</feature>
<dbReference type="Gene3D" id="3.20.20.450">
    <property type="entry name" value="EAL domain"/>
    <property type="match status" value="1"/>
</dbReference>
<proteinExistence type="predicted"/>
<dbReference type="Pfam" id="PF00989">
    <property type="entry name" value="PAS"/>
    <property type="match status" value="1"/>
</dbReference>
<dbReference type="EMBL" id="JAEPDI010000014">
    <property type="protein sequence ID" value="MCG7940658.1"/>
    <property type="molecule type" value="Genomic_DNA"/>
</dbReference>
<evidence type="ECO:0000256" key="1">
    <source>
        <dbReference type="ARBA" id="ARBA00001946"/>
    </source>
</evidence>
<feature type="domain" description="EAL" evidence="4">
    <location>
        <begin position="453"/>
        <end position="710"/>
    </location>
</feature>
<dbReference type="GO" id="GO:0006355">
    <property type="term" value="P:regulation of DNA-templated transcription"/>
    <property type="evidence" value="ECO:0007669"/>
    <property type="project" value="InterPro"/>
</dbReference>
<dbReference type="InterPro" id="IPR000700">
    <property type="entry name" value="PAS-assoc_C"/>
</dbReference>
<evidence type="ECO:0000259" key="3">
    <source>
        <dbReference type="PROSITE" id="PS50113"/>
    </source>
</evidence>
<dbReference type="PROSITE" id="PS50112">
    <property type="entry name" value="PAS"/>
    <property type="match status" value="1"/>
</dbReference>
<dbReference type="SMART" id="SM00052">
    <property type="entry name" value="EAL"/>
    <property type="match status" value="1"/>
</dbReference>
<dbReference type="InterPro" id="IPR013767">
    <property type="entry name" value="PAS_fold"/>
</dbReference>